<evidence type="ECO:0000256" key="1">
    <source>
        <dbReference type="SAM" id="Phobius"/>
    </source>
</evidence>
<feature type="transmembrane region" description="Helical" evidence="1">
    <location>
        <begin position="7"/>
        <end position="31"/>
    </location>
</feature>
<sequence length="128" mass="14314">MDKLGVILSVGCMIHCMLMPILIPLLPAFGFMFSHNYWIHLVLAGVISTVAVIALILGRRKHGKDEPLVIARAGIIMLFAMAFCEYLGRQSIIIIFITMLGSLLIAFAHYLNHRYLCACKHHGKHSCH</sequence>
<evidence type="ECO:0000313" key="2">
    <source>
        <dbReference type="EMBL" id="KKN37544.1"/>
    </source>
</evidence>
<dbReference type="Pfam" id="PF03203">
    <property type="entry name" value="MerC"/>
    <property type="match status" value="1"/>
</dbReference>
<proteinExistence type="predicted"/>
<dbReference type="EMBL" id="LAZR01001886">
    <property type="protein sequence ID" value="KKN37544.1"/>
    <property type="molecule type" value="Genomic_DNA"/>
</dbReference>
<keyword evidence="1" id="KW-0472">Membrane</keyword>
<dbReference type="GO" id="GO:0016020">
    <property type="term" value="C:membrane"/>
    <property type="evidence" value="ECO:0007669"/>
    <property type="project" value="InterPro"/>
</dbReference>
<keyword evidence="1" id="KW-1133">Transmembrane helix</keyword>
<organism evidence="2">
    <name type="scientific">marine sediment metagenome</name>
    <dbReference type="NCBI Taxonomy" id="412755"/>
    <lineage>
        <taxon>unclassified sequences</taxon>
        <taxon>metagenomes</taxon>
        <taxon>ecological metagenomes</taxon>
    </lineage>
</organism>
<protein>
    <recommendedName>
        <fullName evidence="3">MerC mercury resistance protein</fullName>
    </recommendedName>
</protein>
<dbReference type="AlphaFoldDB" id="A0A0F9Q4U7"/>
<gene>
    <name evidence="2" type="ORF">LCGC14_0762270</name>
</gene>
<name>A0A0F9Q4U7_9ZZZZ</name>
<keyword evidence="1" id="KW-0812">Transmembrane</keyword>
<comment type="caution">
    <text evidence="2">The sequence shown here is derived from an EMBL/GenBank/DDBJ whole genome shotgun (WGS) entry which is preliminary data.</text>
</comment>
<reference evidence="2" key="1">
    <citation type="journal article" date="2015" name="Nature">
        <title>Complex archaea that bridge the gap between prokaryotes and eukaryotes.</title>
        <authorList>
            <person name="Spang A."/>
            <person name="Saw J.H."/>
            <person name="Jorgensen S.L."/>
            <person name="Zaremba-Niedzwiedzka K."/>
            <person name="Martijn J."/>
            <person name="Lind A.E."/>
            <person name="van Eijk R."/>
            <person name="Schleper C."/>
            <person name="Guy L."/>
            <person name="Ettema T.J."/>
        </authorList>
    </citation>
    <scope>NUCLEOTIDE SEQUENCE</scope>
</reference>
<evidence type="ECO:0008006" key="3">
    <source>
        <dbReference type="Google" id="ProtNLM"/>
    </source>
</evidence>
<dbReference type="InterPro" id="IPR004891">
    <property type="entry name" value="Mercury-R_MerC"/>
</dbReference>
<accession>A0A0F9Q4U7</accession>
<feature type="transmembrane region" description="Helical" evidence="1">
    <location>
        <begin position="94"/>
        <end position="111"/>
    </location>
</feature>
<feature type="transmembrane region" description="Helical" evidence="1">
    <location>
        <begin position="69"/>
        <end position="88"/>
    </location>
</feature>
<feature type="transmembrane region" description="Helical" evidence="1">
    <location>
        <begin position="37"/>
        <end position="57"/>
    </location>
</feature>
<dbReference type="GO" id="GO:0015097">
    <property type="term" value="F:mercury ion transmembrane transporter activity"/>
    <property type="evidence" value="ECO:0007669"/>
    <property type="project" value="InterPro"/>
</dbReference>